<protein>
    <submittedName>
        <fullName evidence="1">Uncharacterized protein</fullName>
    </submittedName>
</protein>
<proteinExistence type="predicted"/>
<reference evidence="1 2" key="1">
    <citation type="submission" date="2019-01" db="EMBL/GenBank/DDBJ databases">
        <authorList>
            <person name="Alioto T."/>
            <person name="Alioto T."/>
        </authorList>
    </citation>
    <scope>NUCLEOTIDE SEQUENCE [LARGE SCALE GENOMIC DNA]</scope>
</reference>
<feature type="non-terminal residue" evidence="1">
    <location>
        <position position="55"/>
    </location>
</feature>
<gene>
    <name evidence="1" type="ORF">LYPA_23C003311</name>
</gene>
<accession>A0A485P5I1</accession>
<organism evidence="1 2">
    <name type="scientific">Lynx pardinus</name>
    <name type="common">Iberian lynx</name>
    <name type="synonym">Felis pardina</name>
    <dbReference type="NCBI Taxonomy" id="191816"/>
    <lineage>
        <taxon>Eukaryota</taxon>
        <taxon>Metazoa</taxon>
        <taxon>Chordata</taxon>
        <taxon>Craniata</taxon>
        <taxon>Vertebrata</taxon>
        <taxon>Euteleostomi</taxon>
        <taxon>Mammalia</taxon>
        <taxon>Eutheria</taxon>
        <taxon>Laurasiatheria</taxon>
        <taxon>Carnivora</taxon>
        <taxon>Feliformia</taxon>
        <taxon>Felidae</taxon>
        <taxon>Felinae</taxon>
        <taxon>Lynx</taxon>
    </lineage>
</organism>
<sequence>MDAQADRAFLHLNPKLGRMQRHLDEDTSFINQNIPALWDLLNQPPPNKHPNADLL</sequence>
<dbReference type="Proteomes" id="UP000386466">
    <property type="component" value="Unassembled WGS sequence"/>
</dbReference>
<dbReference type="AlphaFoldDB" id="A0A485P5I1"/>
<dbReference type="EMBL" id="CAAGRJ010027559">
    <property type="protein sequence ID" value="VFV39578.1"/>
    <property type="molecule type" value="Genomic_DNA"/>
</dbReference>
<evidence type="ECO:0000313" key="2">
    <source>
        <dbReference type="Proteomes" id="UP000386466"/>
    </source>
</evidence>
<keyword evidence="2" id="KW-1185">Reference proteome</keyword>
<evidence type="ECO:0000313" key="1">
    <source>
        <dbReference type="EMBL" id="VFV39578.1"/>
    </source>
</evidence>
<name>A0A485P5I1_LYNPA</name>